<keyword evidence="7" id="KW-1185">Reference proteome</keyword>
<evidence type="ECO:0000313" key="7">
    <source>
        <dbReference type="Proteomes" id="UP000651057"/>
    </source>
</evidence>
<gene>
    <name evidence="6" type="ORF">JJQ60_11640</name>
</gene>
<keyword evidence="5" id="KW-0119">Carbohydrate metabolism</keyword>
<dbReference type="EMBL" id="JAERQJ010000004">
    <property type="protein sequence ID" value="MBL0684172.1"/>
    <property type="molecule type" value="Genomic_DNA"/>
</dbReference>
<dbReference type="GO" id="GO:0005975">
    <property type="term" value="P:carbohydrate metabolic process"/>
    <property type="evidence" value="ECO:0007669"/>
    <property type="project" value="InterPro"/>
</dbReference>
<comment type="caution">
    <text evidence="6">The sequence shown here is derived from an EMBL/GenBank/DDBJ whole genome shotgun (WGS) entry which is preliminary data.</text>
</comment>
<dbReference type="Gene3D" id="3.20.20.370">
    <property type="entry name" value="Glycoside hydrolase/deacetylase"/>
    <property type="match status" value="1"/>
</dbReference>
<dbReference type="Pfam" id="PF04794">
    <property type="entry name" value="YdjC"/>
    <property type="match status" value="1"/>
</dbReference>
<evidence type="ECO:0000256" key="2">
    <source>
        <dbReference type="ARBA" id="ARBA00022723"/>
    </source>
</evidence>
<protein>
    <submittedName>
        <fullName evidence="6">ChbG/HpnK family deacetylase</fullName>
    </submittedName>
</protein>
<dbReference type="PANTHER" id="PTHR31609">
    <property type="entry name" value="YDJC DEACETYLASE FAMILY MEMBER"/>
    <property type="match status" value="1"/>
</dbReference>
<dbReference type="SUPFAM" id="SSF88713">
    <property type="entry name" value="Glycoside hydrolase/deacetylase"/>
    <property type="match status" value="1"/>
</dbReference>
<sequence length="301" mass="34963">MKKIYVHADDFGIGNEITDNILDCIHNGVINSTSIVCNTEFFSYGIDKYKSISEKVRICLHLNLVEGTPLTPKQDADLIIDETGEFKYSFLMLWLTYSLSSGDRKAKFREQIKREIEYQVIKYQNAIGNQTPLRVDSHMHFHMIPFVFECLLEVSEKHNITFIRNPYELKYSYGYARMKNHISLNFIKNILLNRLSKKYITKAKKKGIQTNEYFVGVLSTGRMTYKDVSSALSRVKSKKSPDSVDILFHPGGVKDKGSVLWTNKNAFKTYYSSYERDMESEVLRSNELKNLIDDYENIFNN</sequence>
<comment type="cofactor">
    <cofactor evidence="1">
        <name>Mg(2+)</name>
        <dbReference type="ChEBI" id="CHEBI:18420"/>
    </cofactor>
</comment>
<accession>A0A936ZTU2</accession>
<keyword evidence="3" id="KW-0378">Hydrolase</keyword>
<dbReference type="InterPro" id="IPR006879">
    <property type="entry name" value="YdjC-like"/>
</dbReference>
<keyword evidence="2" id="KW-0479">Metal-binding</keyword>
<evidence type="ECO:0000256" key="1">
    <source>
        <dbReference type="ARBA" id="ARBA00001946"/>
    </source>
</evidence>
<reference evidence="6" key="1">
    <citation type="submission" date="2021-01" db="EMBL/GenBank/DDBJ databases">
        <authorList>
            <person name="Zhong Y.L."/>
        </authorList>
    </citation>
    <scope>NUCLEOTIDE SEQUENCE</scope>
    <source>
        <strain evidence="6">KCTC 23302</strain>
    </source>
</reference>
<dbReference type="Proteomes" id="UP000651057">
    <property type="component" value="Unassembled WGS sequence"/>
</dbReference>
<dbReference type="PANTHER" id="PTHR31609:SF1">
    <property type="entry name" value="CARBOHYDRATE DEACETYLASE"/>
    <property type="match status" value="1"/>
</dbReference>
<keyword evidence="4" id="KW-0460">Magnesium</keyword>
<dbReference type="RefSeq" id="WP_201919912.1">
    <property type="nucleotide sequence ID" value="NZ_BAABAX010000003.1"/>
</dbReference>
<dbReference type="InterPro" id="IPR011330">
    <property type="entry name" value="Glyco_hydro/deAcase_b/a-brl"/>
</dbReference>
<organism evidence="6 7">
    <name type="scientific">Aquimarina mytili</name>
    <dbReference type="NCBI Taxonomy" id="874423"/>
    <lineage>
        <taxon>Bacteria</taxon>
        <taxon>Pseudomonadati</taxon>
        <taxon>Bacteroidota</taxon>
        <taxon>Flavobacteriia</taxon>
        <taxon>Flavobacteriales</taxon>
        <taxon>Flavobacteriaceae</taxon>
        <taxon>Aquimarina</taxon>
    </lineage>
</organism>
<evidence type="ECO:0000313" key="6">
    <source>
        <dbReference type="EMBL" id="MBL0684172.1"/>
    </source>
</evidence>
<dbReference type="GO" id="GO:0019213">
    <property type="term" value="F:deacetylase activity"/>
    <property type="evidence" value="ECO:0007669"/>
    <property type="project" value="TreeGrafter"/>
</dbReference>
<name>A0A936ZTU2_9FLAO</name>
<evidence type="ECO:0000256" key="5">
    <source>
        <dbReference type="ARBA" id="ARBA00023277"/>
    </source>
</evidence>
<dbReference type="GO" id="GO:0016787">
    <property type="term" value="F:hydrolase activity"/>
    <property type="evidence" value="ECO:0007669"/>
    <property type="project" value="UniProtKB-KW"/>
</dbReference>
<evidence type="ECO:0000256" key="3">
    <source>
        <dbReference type="ARBA" id="ARBA00022801"/>
    </source>
</evidence>
<dbReference type="AlphaFoldDB" id="A0A936ZTU2"/>
<evidence type="ECO:0000256" key="4">
    <source>
        <dbReference type="ARBA" id="ARBA00022842"/>
    </source>
</evidence>
<proteinExistence type="predicted"/>
<dbReference type="GO" id="GO:0046872">
    <property type="term" value="F:metal ion binding"/>
    <property type="evidence" value="ECO:0007669"/>
    <property type="project" value="UniProtKB-KW"/>
</dbReference>